<keyword evidence="5 7" id="KW-1133">Transmembrane helix</keyword>
<feature type="transmembrane region" description="Helical" evidence="7">
    <location>
        <begin position="79"/>
        <end position="100"/>
    </location>
</feature>
<proteinExistence type="predicted"/>
<feature type="transmembrane region" description="Helical" evidence="7">
    <location>
        <begin position="301"/>
        <end position="325"/>
    </location>
</feature>
<dbReference type="PIRSF" id="PIRSF006060">
    <property type="entry name" value="AA_transporter"/>
    <property type="match status" value="1"/>
</dbReference>
<feature type="transmembrane region" description="Helical" evidence="7">
    <location>
        <begin position="380"/>
        <end position="399"/>
    </location>
</feature>
<dbReference type="Gene3D" id="1.20.1740.10">
    <property type="entry name" value="Amino acid/polyamine transporter I"/>
    <property type="match status" value="1"/>
</dbReference>
<evidence type="ECO:0000313" key="9">
    <source>
        <dbReference type="Proteomes" id="UP001595528"/>
    </source>
</evidence>
<dbReference type="Pfam" id="PF13520">
    <property type="entry name" value="AA_permease_2"/>
    <property type="match status" value="1"/>
</dbReference>
<protein>
    <submittedName>
        <fullName evidence="8">Glutamine/gamma-aminobutyrate antiporter GadC</fullName>
    </submittedName>
</protein>
<comment type="caution">
    <text evidence="8">The sequence shown here is derived from an EMBL/GenBank/DDBJ whole genome shotgun (WGS) entry which is preliminary data.</text>
</comment>
<dbReference type="Proteomes" id="UP001595528">
    <property type="component" value="Unassembled WGS sequence"/>
</dbReference>
<organism evidence="8 9">
    <name type="scientific">Marinibaculum pumilum</name>
    <dbReference type="NCBI Taxonomy" id="1766165"/>
    <lineage>
        <taxon>Bacteria</taxon>
        <taxon>Pseudomonadati</taxon>
        <taxon>Pseudomonadota</taxon>
        <taxon>Alphaproteobacteria</taxon>
        <taxon>Rhodospirillales</taxon>
        <taxon>Rhodospirillaceae</taxon>
        <taxon>Marinibaculum</taxon>
    </lineage>
</organism>
<dbReference type="PANTHER" id="PTHR42770">
    <property type="entry name" value="AMINO ACID TRANSPORTER-RELATED"/>
    <property type="match status" value="1"/>
</dbReference>
<evidence type="ECO:0000256" key="7">
    <source>
        <dbReference type="SAM" id="Phobius"/>
    </source>
</evidence>
<evidence type="ECO:0000256" key="1">
    <source>
        <dbReference type="ARBA" id="ARBA00004651"/>
    </source>
</evidence>
<dbReference type="InterPro" id="IPR002293">
    <property type="entry name" value="AA/rel_permease1"/>
</dbReference>
<evidence type="ECO:0000256" key="4">
    <source>
        <dbReference type="ARBA" id="ARBA00022692"/>
    </source>
</evidence>
<reference evidence="9" key="1">
    <citation type="journal article" date="2019" name="Int. J. Syst. Evol. Microbiol.">
        <title>The Global Catalogue of Microorganisms (GCM) 10K type strain sequencing project: providing services to taxonomists for standard genome sequencing and annotation.</title>
        <authorList>
            <consortium name="The Broad Institute Genomics Platform"/>
            <consortium name="The Broad Institute Genome Sequencing Center for Infectious Disease"/>
            <person name="Wu L."/>
            <person name="Ma J."/>
        </authorList>
    </citation>
    <scope>NUCLEOTIDE SEQUENCE [LARGE SCALE GENOMIC DNA]</scope>
    <source>
        <strain evidence="9">KCTC 42964</strain>
    </source>
</reference>
<dbReference type="RefSeq" id="WP_379900404.1">
    <property type="nucleotide sequence ID" value="NZ_JBHRTR010000025.1"/>
</dbReference>
<feature type="transmembrane region" description="Helical" evidence="7">
    <location>
        <begin position="209"/>
        <end position="225"/>
    </location>
</feature>
<dbReference type="InterPro" id="IPR050367">
    <property type="entry name" value="APC_superfamily"/>
</dbReference>
<keyword evidence="3" id="KW-1003">Cell membrane</keyword>
<dbReference type="NCBIfam" id="TIGR03813">
    <property type="entry name" value="put_Glu_GABA_T"/>
    <property type="match status" value="1"/>
</dbReference>
<comment type="subcellular location">
    <subcellularLocation>
        <location evidence="1">Cell membrane</location>
        <topology evidence="1">Multi-pass membrane protein</topology>
    </subcellularLocation>
</comment>
<evidence type="ECO:0000256" key="5">
    <source>
        <dbReference type="ARBA" id="ARBA00022989"/>
    </source>
</evidence>
<evidence type="ECO:0000256" key="3">
    <source>
        <dbReference type="ARBA" id="ARBA00022475"/>
    </source>
</evidence>
<feature type="transmembrane region" description="Helical" evidence="7">
    <location>
        <begin position="106"/>
        <end position="124"/>
    </location>
</feature>
<feature type="transmembrane region" description="Helical" evidence="7">
    <location>
        <begin position="166"/>
        <end position="188"/>
    </location>
</feature>
<accession>A0ABV7L0A4</accession>
<keyword evidence="2" id="KW-0813">Transport</keyword>
<keyword evidence="9" id="KW-1185">Reference proteome</keyword>
<name>A0ABV7L0A4_9PROT</name>
<gene>
    <name evidence="8" type="primary">gadC</name>
    <name evidence="8" type="ORF">ACFOGJ_11515</name>
</gene>
<feature type="transmembrane region" description="Helical" evidence="7">
    <location>
        <begin position="20"/>
        <end position="37"/>
    </location>
</feature>
<dbReference type="InterPro" id="IPR022520">
    <property type="entry name" value="Glu/GABA_antiporter_put"/>
</dbReference>
<feature type="transmembrane region" description="Helical" evidence="7">
    <location>
        <begin position="245"/>
        <end position="268"/>
    </location>
</feature>
<feature type="transmembrane region" description="Helical" evidence="7">
    <location>
        <begin position="345"/>
        <end position="368"/>
    </location>
</feature>
<feature type="transmembrane region" description="Helical" evidence="7">
    <location>
        <begin position="43"/>
        <end position="67"/>
    </location>
</feature>
<feature type="transmembrane region" description="Helical" evidence="7">
    <location>
        <begin position="136"/>
        <end position="160"/>
    </location>
</feature>
<feature type="transmembrane region" description="Helical" evidence="7">
    <location>
        <begin position="420"/>
        <end position="441"/>
    </location>
</feature>
<sequence>MPKDAEPGAPVGKAAGRITVVTLAVMNLTAVVSLRGLPAEAEYGMAAIAYYLFAAFCFLVPVAIVAAELATAWPQRGGIFRWVGEAFGARAGFLAIFLLWVQNVVWFPTVLTFGAVALAFAGPDQGWDEALAANRFYTLTAVLAVYWLATAIALRGVAAFTAVAKWGGLVGTIIPAALLIGFGIAYHLSTGQSATPLTWSAAVPDLGRFDTLVLAASIFLFYAGMEMNAVHVRNVTRPERNYPLAILISSLAAVAILALGTLAVAMIVPRGEISLVLSLLLAFDAYFAHFGLAWLGPVVAVMLAFGVLGGVTVWVSGPSSGILAVGRAGYLPPVLQRTNAAGAPVAILLLQAGLVTLLSLLFVILPSVQATYQILGQLTAILYLVMYLMMFAAALVLRYRRDGAAPGAARSYRVPGGRAGLWLFAGTGFAASLLAMALSFVPPGQIAVGSPTAYIGLLAGGAVLFIALPMAIYALRKPHWHRPDAGFEPFSWERGA</sequence>
<evidence type="ECO:0000256" key="6">
    <source>
        <dbReference type="ARBA" id="ARBA00023136"/>
    </source>
</evidence>
<feature type="transmembrane region" description="Helical" evidence="7">
    <location>
        <begin position="453"/>
        <end position="475"/>
    </location>
</feature>
<keyword evidence="6 7" id="KW-0472">Membrane</keyword>
<evidence type="ECO:0000256" key="2">
    <source>
        <dbReference type="ARBA" id="ARBA00022448"/>
    </source>
</evidence>
<keyword evidence="4 7" id="KW-0812">Transmembrane</keyword>
<dbReference type="PANTHER" id="PTHR42770:SF15">
    <property type="entry name" value="GLUTAMATE_GAMMA-AMINOBUTYRATE ANTIPORTER-RELATED"/>
    <property type="match status" value="1"/>
</dbReference>
<evidence type="ECO:0000313" key="8">
    <source>
        <dbReference type="EMBL" id="MFC3227864.1"/>
    </source>
</evidence>
<dbReference type="EMBL" id="JBHRTR010000025">
    <property type="protein sequence ID" value="MFC3227864.1"/>
    <property type="molecule type" value="Genomic_DNA"/>
</dbReference>